<sequence>MTCASCPSYRHPPRRATTRAPHLCRGRGGRGCRCHVTARPALALPVLAGNGHPLHWRPLPDDGPARNQILHHPPQYPQAPPPSV</sequence>
<proteinExistence type="predicted"/>
<dbReference type="EMBL" id="CP070368">
    <property type="protein sequence ID" value="QRZ13415.1"/>
    <property type="molecule type" value="Genomic_DNA"/>
</dbReference>
<feature type="compositionally biased region" description="Basic residues" evidence="1">
    <location>
        <begin position="11"/>
        <end position="22"/>
    </location>
</feature>
<reference evidence="2 3" key="1">
    <citation type="submission" date="2021-02" db="EMBL/GenBank/DDBJ databases">
        <title>Paracoccus methylovroum sp.nov., a new methanol and methylamine utilizing methylotrophic denitrifer.</title>
        <authorList>
            <person name="Timsy T."/>
            <person name="Behrendt U."/>
            <person name="Ulrich A."/>
            <person name="Spanner T."/>
            <person name="Foesel B.U."/>
            <person name="Horn M.A."/>
            <person name="Kolb S."/>
        </authorList>
    </citation>
    <scope>NUCLEOTIDE SEQUENCE [LARGE SCALE GENOMIC DNA]</scope>
    <source>
        <strain evidence="2 3">H4-D09</strain>
    </source>
</reference>
<keyword evidence="3" id="KW-1185">Reference proteome</keyword>
<evidence type="ECO:0000256" key="1">
    <source>
        <dbReference type="SAM" id="MobiDB-lite"/>
    </source>
</evidence>
<dbReference type="Proteomes" id="UP000663629">
    <property type="component" value="Chromosome 1"/>
</dbReference>
<gene>
    <name evidence="2" type="ORF">JWJ88_01780</name>
</gene>
<accession>A0ABX7JHD2</accession>
<dbReference type="RefSeq" id="WP_205294409.1">
    <property type="nucleotide sequence ID" value="NZ_CP070368.1"/>
</dbReference>
<feature type="region of interest" description="Disordered" evidence="1">
    <location>
        <begin position="1"/>
        <end position="22"/>
    </location>
</feature>
<feature type="compositionally biased region" description="Pro residues" evidence="1">
    <location>
        <begin position="74"/>
        <end position="84"/>
    </location>
</feature>
<feature type="region of interest" description="Disordered" evidence="1">
    <location>
        <begin position="55"/>
        <end position="84"/>
    </location>
</feature>
<evidence type="ECO:0000313" key="2">
    <source>
        <dbReference type="EMBL" id="QRZ13415.1"/>
    </source>
</evidence>
<evidence type="ECO:0000313" key="3">
    <source>
        <dbReference type="Proteomes" id="UP000663629"/>
    </source>
</evidence>
<name>A0ABX7JHD2_9RHOB</name>
<organism evidence="2 3">
    <name type="scientific">Paracoccus methylovorus</name>
    <dbReference type="NCBI Taxonomy" id="2812658"/>
    <lineage>
        <taxon>Bacteria</taxon>
        <taxon>Pseudomonadati</taxon>
        <taxon>Pseudomonadota</taxon>
        <taxon>Alphaproteobacteria</taxon>
        <taxon>Rhodobacterales</taxon>
        <taxon>Paracoccaceae</taxon>
        <taxon>Paracoccus</taxon>
    </lineage>
</organism>
<protein>
    <submittedName>
        <fullName evidence="2">Uncharacterized protein</fullName>
    </submittedName>
</protein>